<feature type="chain" id="PRO_5035784400" evidence="1">
    <location>
        <begin position="30"/>
        <end position="147"/>
    </location>
</feature>
<feature type="signal peptide" evidence="1">
    <location>
        <begin position="1"/>
        <end position="29"/>
    </location>
</feature>
<gene>
    <name evidence="2" type="ORF">KC19_10G051800</name>
</gene>
<protein>
    <submittedName>
        <fullName evidence="2">Uncharacterized protein</fullName>
    </submittedName>
</protein>
<dbReference type="Proteomes" id="UP000822688">
    <property type="component" value="Chromosome 10"/>
</dbReference>
<dbReference type="EMBL" id="CM026431">
    <property type="protein sequence ID" value="KAG0558756.1"/>
    <property type="molecule type" value="Genomic_DNA"/>
</dbReference>
<comment type="caution">
    <text evidence="2">The sequence shown here is derived from an EMBL/GenBank/DDBJ whole genome shotgun (WGS) entry which is preliminary data.</text>
</comment>
<evidence type="ECO:0000313" key="3">
    <source>
        <dbReference type="Proteomes" id="UP000822688"/>
    </source>
</evidence>
<keyword evidence="3" id="KW-1185">Reference proteome</keyword>
<name>A0A8T0GH35_CERPU</name>
<evidence type="ECO:0000256" key="1">
    <source>
        <dbReference type="SAM" id="SignalP"/>
    </source>
</evidence>
<proteinExistence type="predicted"/>
<accession>A0A8T0GH35</accession>
<sequence>MDTSSKSNVVVLLLLMALWAGSFTPGSHALQFENCLEDKLQAVDLHCEVDRQVREVIGLYPGESVDLHLGGVKNPLSVLTITIKADSQKVYAAAYLDLVGLPLSAKLKIVPEYCGFNNEGLSAQVYTSFFGFFTFSVNICLPPLPAN</sequence>
<organism evidence="2 3">
    <name type="scientific">Ceratodon purpureus</name>
    <name type="common">Fire moss</name>
    <name type="synonym">Dicranum purpureum</name>
    <dbReference type="NCBI Taxonomy" id="3225"/>
    <lineage>
        <taxon>Eukaryota</taxon>
        <taxon>Viridiplantae</taxon>
        <taxon>Streptophyta</taxon>
        <taxon>Embryophyta</taxon>
        <taxon>Bryophyta</taxon>
        <taxon>Bryophytina</taxon>
        <taxon>Bryopsida</taxon>
        <taxon>Dicranidae</taxon>
        <taxon>Pseudoditrichales</taxon>
        <taxon>Ditrichaceae</taxon>
        <taxon>Ceratodon</taxon>
    </lineage>
</organism>
<reference evidence="2" key="1">
    <citation type="submission" date="2020-06" db="EMBL/GenBank/DDBJ databases">
        <title>WGS assembly of Ceratodon purpureus strain R40.</title>
        <authorList>
            <person name="Carey S.B."/>
            <person name="Jenkins J."/>
            <person name="Shu S."/>
            <person name="Lovell J.T."/>
            <person name="Sreedasyam A."/>
            <person name="Maumus F."/>
            <person name="Tiley G.P."/>
            <person name="Fernandez-Pozo N."/>
            <person name="Barry K."/>
            <person name="Chen C."/>
            <person name="Wang M."/>
            <person name="Lipzen A."/>
            <person name="Daum C."/>
            <person name="Saski C.A."/>
            <person name="Payton A.C."/>
            <person name="Mcbreen J.C."/>
            <person name="Conrad R.E."/>
            <person name="Kollar L.M."/>
            <person name="Olsson S."/>
            <person name="Huttunen S."/>
            <person name="Landis J.B."/>
            <person name="Wickett N.J."/>
            <person name="Johnson M.G."/>
            <person name="Rensing S.A."/>
            <person name="Grimwood J."/>
            <person name="Schmutz J."/>
            <person name="Mcdaniel S.F."/>
        </authorList>
    </citation>
    <scope>NUCLEOTIDE SEQUENCE</scope>
    <source>
        <strain evidence="2">R40</strain>
    </source>
</reference>
<evidence type="ECO:0000313" key="2">
    <source>
        <dbReference type="EMBL" id="KAG0558756.1"/>
    </source>
</evidence>
<dbReference type="AlphaFoldDB" id="A0A8T0GH35"/>
<keyword evidence="1" id="KW-0732">Signal</keyword>